<protein>
    <submittedName>
        <fullName evidence="2">Glycosyl hydrolase family 88</fullName>
    </submittedName>
</protein>
<dbReference type="GO" id="GO:0005975">
    <property type="term" value="P:carbohydrate metabolic process"/>
    <property type="evidence" value="ECO:0007669"/>
    <property type="project" value="InterPro"/>
</dbReference>
<dbReference type="SUPFAM" id="SSF48208">
    <property type="entry name" value="Six-hairpin glycosidases"/>
    <property type="match status" value="1"/>
</dbReference>
<dbReference type="Proteomes" id="UP000007435">
    <property type="component" value="Chromosome"/>
</dbReference>
<name>E4RRH7_LEAB4</name>
<dbReference type="Pfam" id="PF07470">
    <property type="entry name" value="Glyco_hydro_88"/>
    <property type="match status" value="1"/>
</dbReference>
<evidence type="ECO:0000313" key="3">
    <source>
        <dbReference type="Proteomes" id="UP000007435"/>
    </source>
</evidence>
<dbReference type="InterPro" id="IPR008928">
    <property type="entry name" value="6-hairpin_glycosidase_sf"/>
</dbReference>
<reference evidence="2 3" key="2">
    <citation type="journal article" date="2011" name="Stand. Genomic Sci.">
        <title>Complete genome sequence of Leadbetterella byssophila type strain (4M15).</title>
        <authorList>
            <person name="Abt B."/>
            <person name="Teshima H."/>
            <person name="Lucas S."/>
            <person name="Lapidus A."/>
            <person name="Del Rio T.G."/>
            <person name="Nolan M."/>
            <person name="Tice H."/>
            <person name="Cheng J.F."/>
            <person name="Pitluck S."/>
            <person name="Liolios K."/>
            <person name="Pagani I."/>
            <person name="Ivanova N."/>
            <person name="Mavromatis K."/>
            <person name="Pati A."/>
            <person name="Tapia R."/>
            <person name="Han C."/>
            <person name="Goodwin L."/>
            <person name="Chen A."/>
            <person name="Palaniappan K."/>
            <person name="Land M."/>
            <person name="Hauser L."/>
            <person name="Chang Y.J."/>
            <person name="Jeffries C.D."/>
            <person name="Rohde M."/>
            <person name="Goker M."/>
            <person name="Tindall B.J."/>
            <person name="Detter J.C."/>
            <person name="Woyke T."/>
            <person name="Bristow J."/>
            <person name="Eisen J.A."/>
            <person name="Markowitz V."/>
            <person name="Hugenholtz P."/>
            <person name="Klenk H.P."/>
            <person name="Kyrpides N.C."/>
        </authorList>
    </citation>
    <scope>NUCLEOTIDE SEQUENCE [LARGE SCALE GENOMIC DNA]</scope>
    <source>
        <strain evidence="3">DSM 17132 / JCM 16389 / KACC 11308 / NBRC 106382 / 4M15</strain>
    </source>
</reference>
<dbReference type="OrthoDB" id="9807186at2"/>
<dbReference type="InterPro" id="IPR012341">
    <property type="entry name" value="6hp_glycosidase-like_sf"/>
</dbReference>
<keyword evidence="1 2" id="KW-0378">Hydrolase</keyword>
<gene>
    <name evidence="2" type="ordered locus">Lbys_0010</name>
</gene>
<dbReference type="CAZy" id="GH105">
    <property type="family name" value="Glycoside Hydrolase Family 105"/>
</dbReference>
<dbReference type="PANTHER" id="PTHR33886">
    <property type="entry name" value="UNSATURATED RHAMNOGALACTURONAN HYDROLASE (EUROFUNG)"/>
    <property type="match status" value="1"/>
</dbReference>
<dbReference type="Gene3D" id="1.50.10.10">
    <property type="match status" value="1"/>
</dbReference>
<dbReference type="STRING" id="649349.Lbys_0010"/>
<dbReference type="AlphaFoldDB" id="E4RRH7"/>
<dbReference type="GO" id="GO:0016787">
    <property type="term" value="F:hydrolase activity"/>
    <property type="evidence" value="ECO:0007669"/>
    <property type="project" value="UniProtKB-KW"/>
</dbReference>
<dbReference type="RefSeq" id="WP_013406864.1">
    <property type="nucleotide sequence ID" value="NC_014655.1"/>
</dbReference>
<dbReference type="InterPro" id="IPR052043">
    <property type="entry name" value="PolySaccharide_Degr_Enz"/>
</dbReference>
<dbReference type="InterPro" id="IPR010905">
    <property type="entry name" value="Glyco_hydro_88"/>
</dbReference>
<proteinExistence type="predicted"/>
<dbReference type="EMBL" id="CP002305">
    <property type="protein sequence ID" value="ADQ15806.1"/>
    <property type="molecule type" value="Genomic_DNA"/>
</dbReference>
<dbReference type="HOGENOM" id="CLU_048106_0_0_10"/>
<organism evidence="2 3">
    <name type="scientific">Leadbetterella byssophila (strain DSM 17132 / JCM 16389 / KACC 11308 / NBRC 106382 / 4M15)</name>
    <dbReference type="NCBI Taxonomy" id="649349"/>
    <lineage>
        <taxon>Bacteria</taxon>
        <taxon>Pseudomonadati</taxon>
        <taxon>Bacteroidota</taxon>
        <taxon>Cytophagia</taxon>
        <taxon>Cytophagales</taxon>
        <taxon>Leadbetterellaceae</taxon>
        <taxon>Leadbetterella</taxon>
    </lineage>
</organism>
<accession>E4RRH7</accession>
<evidence type="ECO:0000313" key="2">
    <source>
        <dbReference type="EMBL" id="ADQ15806.1"/>
    </source>
</evidence>
<keyword evidence="3" id="KW-1185">Reference proteome</keyword>
<sequence length="439" mass="49379">MIKRILALCLGTWQVFGQVTDGNTPLHLIPPAYPHAYGKATPASIKEDLDKIYTYLNAVTPMELVDKNTGRSLKSPTTNAMFKKGDYRLFSYEWGVTYSAMLTAAEVSGDSRYKEYALQRMQYLSQLAAYYKSNSSLEEQKSSPVASILHPHALDDAGALGMAMIKGLNTQNKGQLTPVIEHFLDFIMNKEYRLPDGTFARNRPLKNTVWLDDMFMSVPAIAYMGKLTGEKKYFDEATKQVKQFSQRMFDTQKNIFIHGWLEESAVQPKFHWGRANGWAIMAITELLTVLPKEHPDRSVIMDLYLKHVQGLAALQSGSGFWHQLLDKSDTYLETSATAIFTYSICKGINEGWLDYEAFGPMVLLAWEALSTQITPDGKVTGTCVGTGMGFDPAFYYYRPVNPYAAHSYGPMLLAGSEVMKLLKNRSYGINETAVQFLQR</sequence>
<dbReference type="eggNOG" id="COG4225">
    <property type="taxonomic scope" value="Bacteria"/>
</dbReference>
<dbReference type="PANTHER" id="PTHR33886:SF8">
    <property type="entry name" value="UNSATURATED RHAMNOGALACTURONAN HYDROLASE (EUROFUNG)"/>
    <property type="match status" value="1"/>
</dbReference>
<evidence type="ECO:0000256" key="1">
    <source>
        <dbReference type="ARBA" id="ARBA00022801"/>
    </source>
</evidence>
<dbReference type="KEGG" id="lby:Lbys_0010"/>
<reference key="1">
    <citation type="submission" date="2010-11" db="EMBL/GenBank/DDBJ databases">
        <title>The complete genome of Leadbetterella byssophila DSM 17132.</title>
        <authorList>
            <consortium name="US DOE Joint Genome Institute (JGI-PGF)"/>
            <person name="Lucas S."/>
            <person name="Copeland A."/>
            <person name="Lapidus A."/>
            <person name="Glavina del Rio T."/>
            <person name="Dalin E."/>
            <person name="Tice H."/>
            <person name="Bruce D."/>
            <person name="Goodwin L."/>
            <person name="Pitluck S."/>
            <person name="Kyrpides N."/>
            <person name="Mavromatis K."/>
            <person name="Ivanova N."/>
            <person name="Teshima H."/>
            <person name="Brettin T."/>
            <person name="Detter J.C."/>
            <person name="Han C."/>
            <person name="Tapia R."/>
            <person name="Land M."/>
            <person name="Hauser L."/>
            <person name="Markowitz V."/>
            <person name="Cheng J.-F."/>
            <person name="Hugenholtz P."/>
            <person name="Woyke T."/>
            <person name="Wu D."/>
            <person name="Tindall B."/>
            <person name="Pomrenke H.G."/>
            <person name="Brambilla E."/>
            <person name="Klenk H.-P."/>
            <person name="Eisen J.A."/>
        </authorList>
    </citation>
    <scope>NUCLEOTIDE SEQUENCE [LARGE SCALE GENOMIC DNA]</scope>
    <source>
        <strain>DSM 17132</strain>
    </source>
</reference>